<sequence length="383" mass="43540">MPLLHLPLELRFLIADCVGASELRKSVRYLLVAKRRYSAVLPVYLSQFPLSHLYLASRHAKAKFLSVRLVGHPSKWPSVAPWGRETDYNGFPWRRHHGMKKFNDRHDEWATAGPVRIVAGGQTRWHWHREGQMLEEWASCINEKLVGLGAMLSNSKSLEEFSLEASSEVDGEKGPRWDYLHDSTIRSLISNLPSSLNNLTLDMCGSRAIAADRDRSTIHLCPLIANRLHDRRYVRLRMRRICPQVLETSSYMPDVESSLKTLVIKLSLPSFPEAVNEVHNGHTEFDAESCVVTAIPLHKRMIAAGAAFAKSVPGMSMMRVLYRSQSDTDVSSSYNLAVADCVRERYLFDITQEPCYEDNGRWWGALEDSENLQDAGGFEELLW</sequence>
<name>A0A8H3PL41_9LECA</name>
<evidence type="ECO:0000313" key="2">
    <source>
        <dbReference type="Proteomes" id="UP000664203"/>
    </source>
</evidence>
<dbReference type="AlphaFoldDB" id="A0A8H3PL41"/>
<dbReference type="EMBL" id="CAJPDR010001025">
    <property type="protein sequence ID" value="CAF9943429.1"/>
    <property type="molecule type" value="Genomic_DNA"/>
</dbReference>
<comment type="caution">
    <text evidence="1">The sequence shown here is derived from an EMBL/GenBank/DDBJ whole genome shotgun (WGS) entry which is preliminary data.</text>
</comment>
<evidence type="ECO:0008006" key="3">
    <source>
        <dbReference type="Google" id="ProtNLM"/>
    </source>
</evidence>
<accession>A0A8H3PL41</accession>
<organism evidence="1 2">
    <name type="scientific">Alectoria fallacina</name>
    <dbReference type="NCBI Taxonomy" id="1903189"/>
    <lineage>
        <taxon>Eukaryota</taxon>
        <taxon>Fungi</taxon>
        <taxon>Dikarya</taxon>
        <taxon>Ascomycota</taxon>
        <taxon>Pezizomycotina</taxon>
        <taxon>Lecanoromycetes</taxon>
        <taxon>OSLEUM clade</taxon>
        <taxon>Lecanoromycetidae</taxon>
        <taxon>Lecanorales</taxon>
        <taxon>Lecanorineae</taxon>
        <taxon>Parmeliaceae</taxon>
        <taxon>Alectoria</taxon>
    </lineage>
</organism>
<reference evidence="1" key="1">
    <citation type="submission" date="2021-03" db="EMBL/GenBank/DDBJ databases">
        <authorList>
            <person name="Tagirdzhanova G."/>
        </authorList>
    </citation>
    <scope>NUCLEOTIDE SEQUENCE</scope>
</reference>
<dbReference type="Proteomes" id="UP000664203">
    <property type="component" value="Unassembled WGS sequence"/>
</dbReference>
<proteinExistence type="predicted"/>
<keyword evidence="2" id="KW-1185">Reference proteome</keyword>
<gene>
    <name evidence="1" type="ORF">ALECFALPRED_000330</name>
</gene>
<evidence type="ECO:0000313" key="1">
    <source>
        <dbReference type="EMBL" id="CAF9943429.1"/>
    </source>
</evidence>
<protein>
    <recommendedName>
        <fullName evidence="3">F-box domain-containing protein</fullName>
    </recommendedName>
</protein>
<dbReference type="OrthoDB" id="3637487at2759"/>